<reference evidence="1" key="1">
    <citation type="submission" date="2021-06" db="EMBL/GenBank/DDBJ databases">
        <authorList>
            <person name="Hodson N. C."/>
            <person name="Mongue J. A."/>
            <person name="Jaron S. K."/>
        </authorList>
    </citation>
    <scope>NUCLEOTIDE SEQUENCE</scope>
</reference>
<comment type="caution">
    <text evidence="1">The sequence shown here is derived from an EMBL/GenBank/DDBJ whole genome shotgun (WGS) entry which is preliminary data.</text>
</comment>
<name>A0A8J2NP33_9HEXA</name>
<dbReference type="Proteomes" id="UP000708208">
    <property type="component" value="Unassembled WGS sequence"/>
</dbReference>
<dbReference type="EMBL" id="CAJVCH010070146">
    <property type="protein sequence ID" value="CAG7720376.1"/>
    <property type="molecule type" value="Genomic_DNA"/>
</dbReference>
<feature type="non-terminal residue" evidence="1">
    <location>
        <position position="1"/>
    </location>
</feature>
<organism evidence="1 2">
    <name type="scientific">Allacma fusca</name>
    <dbReference type="NCBI Taxonomy" id="39272"/>
    <lineage>
        <taxon>Eukaryota</taxon>
        <taxon>Metazoa</taxon>
        <taxon>Ecdysozoa</taxon>
        <taxon>Arthropoda</taxon>
        <taxon>Hexapoda</taxon>
        <taxon>Collembola</taxon>
        <taxon>Symphypleona</taxon>
        <taxon>Sminthuridae</taxon>
        <taxon>Allacma</taxon>
    </lineage>
</organism>
<gene>
    <name evidence="1" type="ORF">AFUS01_LOCUS9656</name>
</gene>
<dbReference type="AlphaFoldDB" id="A0A8J2NP33"/>
<protein>
    <submittedName>
        <fullName evidence="1">Uncharacterized protein</fullName>
    </submittedName>
</protein>
<proteinExistence type="predicted"/>
<evidence type="ECO:0000313" key="2">
    <source>
        <dbReference type="Proteomes" id="UP000708208"/>
    </source>
</evidence>
<sequence length="194" mass="23451">YKQWESDNEEEKLNRYCNEMFDIWGVEFFIDTLNFRDDEDRECWCEYTFKNYLDHLLRVWNTPKNLDKFVTTSDFINAFMDISKIRLETIEIDWVGGVSLHFYLCFTNLCLFDADKKIYDDFNTSLEPLFENALKQLILGIKEDNWNVLEILTNNGTEYRLKEFELKVQNCQWKPKWATEFLKIFNVPLETPLP</sequence>
<keyword evidence="2" id="KW-1185">Reference proteome</keyword>
<evidence type="ECO:0000313" key="1">
    <source>
        <dbReference type="EMBL" id="CAG7720376.1"/>
    </source>
</evidence>
<accession>A0A8J2NP33</accession>